<evidence type="ECO:0000313" key="1">
    <source>
        <dbReference type="EMBL" id="PWY57096.1"/>
    </source>
</evidence>
<gene>
    <name evidence="1" type="ORF">DGG96_03665</name>
</gene>
<proteinExistence type="predicted"/>
<dbReference type="EMBL" id="QHJG01000004">
    <property type="protein sequence ID" value="PWY57096.1"/>
    <property type="molecule type" value="Genomic_DNA"/>
</dbReference>
<accession>A0A317U862</accession>
<dbReference type="AlphaFoldDB" id="A0A317U862"/>
<reference evidence="1 2" key="1">
    <citation type="submission" date="2018-05" db="EMBL/GenBank/DDBJ databases">
        <title>Legionella qingyii sp.nov., whole genome shotgun sequence.</title>
        <authorList>
            <person name="Wu H."/>
            <person name="Zhu Q."/>
            <person name="Hu C."/>
        </authorList>
    </citation>
    <scope>NUCLEOTIDE SEQUENCE [LARGE SCALE GENOMIC DNA]</scope>
    <source>
        <strain evidence="1 2">HEB18</strain>
    </source>
</reference>
<sequence length="98" mass="11086">MITFRKNELVLSIFYLLRTTNLKILITGPGKNVFHPVVNPVGVVIIVITNGPKDFSAKNTMGTNYYFPRAEANLGLLERIDRHIVLGVFKVRIFIGDR</sequence>
<protein>
    <submittedName>
        <fullName evidence="1">Uncharacterized protein</fullName>
    </submittedName>
</protein>
<comment type="caution">
    <text evidence="1">The sequence shown here is derived from an EMBL/GenBank/DDBJ whole genome shotgun (WGS) entry which is preliminary data.</text>
</comment>
<name>A0A317U862_9GAMM</name>
<dbReference type="Proteomes" id="UP000247152">
    <property type="component" value="Unassembled WGS sequence"/>
</dbReference>
<evidence type="ECO:0000313" key="2">
    <source>
        <dbReference type="Proteomes" id="UP000247152"/>
    </source>
</evidence>
<organism evidence="1 2">
    <name type="scientific">Legionella qingyii</name>
    <dbReference type="NCBI Taxonomy" id="2184757"/>
    <lineage>
        <taxon>Bacteria</taxon>
        <taxon>Pseudomonadati</taxon>
        <taxon>Pseudomonadota</taxon>
        <taxon>Gammaproteobacteria</taxon>
        <taxon>Legionellales</taxon>
        <taxon>Legionellaceae</taxon>
        <taxon>Legionella</taxon>
    </lineage>
</organism>